<feature type="region of interest" description="Disordered" evidence="1">
    <location>
        <begin position="99"/>
        <end position="122"/>
    </location>
</feature>
<accession>A0A179DB51</accession>
<evidence type="ECO:0000256" key="1">
    <source>
        <dbReference type="SAM" id="MobiDB-lite"/>
    </source>
</evidence>
<dbReference type="STRING" id="1826909.A5893_16675"/>
<reference evidence="2 3" key="1">
    <citation type="submission" date="2016-04" db="EMBL/GenBank/DDBJ databases">
        <authorList>
            <person name="Evans L.H."/>
            <person name="Alamgir A."/>
            <person name="Owens N."/>
            <person name="Weber N.D."/>
            <person name="Virtaneva K."/>
            <person name="Barbian K."/>
            <person name="Babar A."/>
            <person name="Rosenke K."/>
        </authorList>
    </citation>
    <scope>NUCLEOTIDE SEQUENCE [LARGE SCALE GENOMIC DNA]</scope>
    <source>
        <strain evidence="2 3">CCM 8644</strain>
    </source>
</reference>
<proteinExistence type="predicted"/>
<keyword evidence="3" id="KW-1185">Reference proteome</keyword>
<name>A0A179DB51_9SPHI</name>
<dbReference type="EMBL" id="LWHJ01000032">
    <property type="protein sequence ID" value="OAQ38002.1"/>
    <property type="molecule type" value="Genomic_DNA"/>
</dbReference>
<organism evidence="2 3">
    <name type="scientific">Pedobacter psychrophilus</name>
    <dbReference type="NCBI Taxonomy" id="1826909"/>
    <lineage>
        <taxon>Bacteria</taxon>
        <taxon>Pseudomonadati</taxon>
        <taxon>Bacteroidota</taxon>
        <taxon>Sphingobacteriia</taxon>
        <taxon>Sphingobacteriales</taxon>
        <taxon>Sphingobacteriaceae</taxon>
        <taxon>Pedobacter</taxon>
    </lineage>
</organism>
<evidence type="ECO:0000313" key="2">
    <source>
        <dbReference type="EMBL" id="OAQ38002.1"/>
    </source>
</evidence>
<comment type="caution">
    <text evidence="2">The sequence shown here is derived from an EMBL/GenBank/DDBJ whole genome shotgun (WGS) entry which is preliminary data.</text>
</comment>
<sequence length="260" mass="27863">MAQDVIEIPTSNATIKIDGKLLEFSDSLVNYDKTTKLNYAFTHDQNNLYVFLKANKQMEGNKIMAGGVSVSVNATGKKKAVSAITFPIVDRTAMMAEMRNRGNRNSENTTQKTPEERAKERTEIRQKTLTGLKEIKVTGFSDITVESISIYNTYGIKTGINYNDKNALIYELAVPLKLVGLDAANANEFAINIKLNGIEMPEMGGGGGGFGGGMGGDGVRSSSGGSGNFGGGARTGAQGGSDYMSLFSPTDFWVKAKLVK</sequence>
<feature type="region of interest" description="Disordered" evidence="1">
    <location>
        <begin position="210"/>
        <end position="231"/>
    </location>
</feature>
<feature type="compositionally biased region" description="Polar residues" evidence="1">
    <location>
        <begin position="103"/>
        <end position="112"/>
    </location>
</feature>
<protein>
    <submittedName>
        <fullName evidence="2">Uncharacterized protein</fullName>
    </submittedName>
</protein>
<dbReference type="AlphaFoldDB" id="A0A179DB51"/>
<gene>
    <name evidence="2" type="ORF">A5893_16675</name>
</gene>
<reference evidence="2 3" key="2">
    <citation type="submission" date="2016-06" db="EMBL/GenBank/DDBJ databases">
        <title>Pedobacter psychrophilus sp. nov., isolated from Antarctic fragmentary rock.</title>
        <authorList>
            <person name="Svec P."/>
        </authorList>
    </citation>
    <scope>NUCLEOTIDE SEQUENCE [LARGE SCALE GENOMIC DNA]</scope>
    <source>
        <strain evidence="2 3">CCM 8644</strain>
    </source>
</reference>
<dbReference type="Proteomes" id="UP000078459">
    <property type="component" value="Unassembled WGS sequence"/>
</dbReference>
<evidence type="ECO:0000313" key="3">
    <source>
        <dbReference type="Proteomes" id="UP000078459"/>
    </source>
</evidence>
<feature type="compositionally biased region" description="Basic and acidic residues" evidence="1">
    <location>
        <begin position="113"/>
        <end position="122"/>
    </location>
</feature>